<protein>
    <recommendedName>
        <fullName evidence="4">BZIP domain-containing protein</fullName>
    </recommendedName>
</protein>
<dbReference type="EMBL" id="SPLM01000076">
    <property type="protein sequence ID" value="TMW61341.1"/>
    <property type="molecule type" value="Genomic_DNA"/>
</dbReference>
<dbReference type="CDD" id="cd14686">
    <property type="entry name" value="bZIP"/>
    <property type="match status" value="1"/>
</dbReference>
<sequence length="186" mass="21749">MIALEQSLYLPSSFDPTYEVEVPADVTNGMDFANLLLNHMDDLLPPSEDPVNTQLNKKTLRRLRHNEAMVRFRRRKKARIAGLEQQVLQLEDALHAKLSDYRVTRASPSSDTDAKDDELRQQHYAYIDAVMQREELLRENNALELRIEEYEKFHVVTDRVHTRHRETNLVWRCTGDTTTTSDEKIN</sequence>
<gene>
    <name evidence="2" type="ORF">Poli38472_012532</name>
</gene>
<evidence type="ECO:0000313" key="2">
    <source>
        <dbReference type="EMBL" id="TMW61341.1"/>
    </source>
</evidence>
<dbReference type="InterPro" id="IPR046347">
    <property type="entry name" value="bZIP_sf"/>
</dbReference>
<dbReference type="GO" id="GO:0003700">
    <property type="term" value="F:DNA-binding transcription factor activity"/>
    <property type="evidence" value="ECO:0007669"/>
    <property type="project" value="InterPro"/>
</dbReference>
<name>A0A8K1CDD9_PYTOL</name>
<keyword evidence="1" id="KW-0175">Coiled coil</keyword>
<accession>A0A8K1CDD9</accession>
<dbReference type="Proteomes" id="UP000794436">
    <property type="component" value="Unassembled WGS sequence"/>
</dbReference>
<dbReference type="AlphaFoldDB" id="A0A8K1CDD9"/>
<evidence type="ECO:0000313" key="3">
    <source>
        <dbReference type="Proteomes" id="UP000794436"/>
    </source>
</evidence>
<organism evidence="2 3">
    <name type="scientific">Pythium oligandrum</name>
    <name type="common">Mycoparasitic fungus</name>
    <dbReference type="NCBI Taxonomy" id="41045"/>
    <lineage>
        <taxon>Eukaryota</taxon>
        <taxon>Sar</taxon>
        <taxon>Stramenopiles</taxon>
        <taxon>Oomycota</taxon>
        <taxon>Peronosporomycetes</taxon>
        <taxon>Pythiales</taxon>
        <taxon>Pythiaceae</taxon>
        <taxon>Pythium</taxon>
    </lineage>
</organism>
<comment type="caution">
    <text evidence="2">The sequence shown here is derived from an EMBL/GenBank/DDBJ whole genome shotgun (WGS) entry which is preliminary data.</text>
</comment>
<reference evidence="2" key="1">
    <citation type="submission" date="2019-03" db="EMBL/GenBank/DDBJ databases">
        <title>Long read genome sequence of the mycoparasitic Pythium oligandrum ATCC 38472 isolated from sugarbeet rhizosphere.</title>
        <authorList>
            <person name="Gaulin E."/>
        </authorList>
    </citation>
    <scope>NUCLEOTIDE SEQUENCE</scope>
    <source>
        <strain evidence="2">ATCC 38472_TT</strain>
    </source>
</reference>
<evidence type="ECO:0008006" key="4">
    <source>
        <dbReference type="Google" id="ProtNLM"/>
    </source>
</evidence>
<proteinExistence type="predicted"/>
<dbReference type="SUPFAM" id="SSF57959">
    <property type="entry name" value="Leucine zipper domain"/>
    <property type="match status" value="1"/>
</dbReference>
<keyword evidence="3" id="KW-1185">Reference proteome</keyword>
<feature type="coiled-coil region" evidence="1">
    <location>
        <begin position="73"/>
        <end position="100"/>
    </location>
</feature>
<evidence type="ECO:0000256" key="1">
    <source>
        <dbReference type="SAM" id="Coils"/>
    </source>
</evidence>